<evidence type="ECO:0000313" key="2">
    <source>
        <dbReference type="Proteomes" id="UP001054252"/>
    </source>
</evidence>
<protein>
    <submittedName>
        <fullName evidence="1">Uncharacterized protein</fullName>
    </submittedName>
</protein>
<name>A0AAV5L282_9ROSI</name>
<dbReference type="AlphaFoldDB" id="A0AAV5L282"/>
<accession>A0AAV5L282</accession>
<dbReference type="Proteomes" id="UP001054252">
    <property type="component" value="Unassembled WGS sequence"/>
</dbReference>
<organism evidence="1 2">
    <name type="scientific">Rubroshorea leprosula</name>
    <dbReference type="NCBI Taxonomy" id="152421"/>
    <lineage>
        <taxon>Eukaryota</taxon>
        <taxon>Viridiplantae</taxon>
        <taxon>Streptophyta</taxon>
        <taxon>Embryophyta</taxon>
        <taxon>Tracheophyta</taxon>
        <taxon>Spermatophyta</taxon>
        <taxon>Magnoliopsida</taxon>
        <taxon>eudicotyledons</taxon>
        <taxon>Gunneridae</taxon>
        <taxon>Pentapetalae</taxon>
        <taxon>rosids</taxon>
        <taxon>malvids</taxon>
        <taxon>Malvales</taxon>
        <taxon>Dipterocarpaceae</taxon>
        <taxon>Rubroshorea</taxon>
    </lineage>
</organism>
<reference evidence="1 2" key="1">
    <citation type="journal article" date="2021" name="Commun. Biol.">
        <title>The genome of Shorea leprosula (Dipterocarpaceae) highlights the ecological relevance of drought in aseasonal tropical rainforests.</title>
        <authorList>
            <person name="Ng K.K.S."/>
            <person name="Kobayashi M.J."/>
            <person name="Fawcett J.A."/>
            <person name="Hatakeyama M."/>
            <person name="Paape T."/>
            <person name="Ng C.H."/>
            <person name="Ang C.C."/>
            <person name="Tnah L.H."/>
            <person name="Lee C.T."/>
            <person name="Nishiyama T."/>
            <person name="Sese J."/>
            <person name="O'Brien M.J."/>
            <person name="Copetti D."/>
            <person name="Mohd Noor M.I."/>
            <person name="Ong R.C."/>
            <person name="Putra M."/>
            <person name="Sireger I.Z."/>
            <person name="Indrioko S."/>
            <person name="Kosugi Y."/>
            <person name="Izuno A."/>
            <person name="Isagi Y."/>
            <person name="Lee S.L."/>
            <person name="Shimizu K.K."/>
        </authorList>
    </citation>
    <scope>NUCLEOTIDE SEQUENCE [LARGE SCALE GENOMIC DNA]</scope>
    <source>
        <strain evidence="1">214</strain>
    </source>
</reference>
<comment type="caution">
    <text evidence="1">The sequence shown here is derived from an EMBL/GenBank/DDBJ whole genome shotgun (WGS) entry which is preliminary data.</text>
</comment>
<dbReference type="EMBL" id="BPVZ01000090">
    <property type="protein sequence ID" value="GKV31203.1"/>
    <property type="molecule type" value="Genomic_DNA"/>
</dbReference>
<proteinExistence type="predicted"/>
<gene>
    <name evidence="1" type="ORF">SLEP1_g39918</name>
</gene>
<evidence type="ECO:0000313" key="1">
    <source>
        <dbReference type="EMBL" id="GKV31203.1"/>
    </source>
</evidence>
<sequence>MDFFFALMPNSLYMLFPTLTRSVIGIPTPLPLVTAVLGCQSYFLKGSKTKSSGLKLYQGSVPCASCSSLRTGVGLTSFGAKLGISVADSPTLFCGQIKATYLSSNLVLHSCMKHI</sequence>
<keyword evidence="2" id="KW-1185">Reference proteome</keyword>